<feature type="compositionally biased region" description="Polar residues" evidence="6">
    <location>
        <begin position="50"/>
        <end position="60"/>
    </location>
</feature>
<evidence type="ECO:0000259" key="8">
    <source>
        <dbReference type="PROSITE" id="PS50135"/>
    </source>
</evidence>
<feature type="domain" description="ZZ-type" evidence="8">
    <location>
        <begin position="88"/>
        <end position="138"/>
    </location>
</feature>
<feature type="compositionally biased region" description="Low complexity" evidence="6">
    <location>
        <begin position="430"/>
        <end position="445"/>
    </location>
</feature>
<feature type="region of interest" description="Disordered" evidence="6">
    <location>
        <begin position="427"/>
        <end position="504"/>
    </location>
</feature>
<dbReference type="PROSITE" id="PS50030">
    <property type="entry name" value="UBA"/>
    <property type="match status" value="1"/>
</dbReference>
<gene>
    <name evidence="9" type="ORF">ODALV1_LOCUS11097</name>
</gene>
<feature type="compositionally biased region" description="Low complexity" evidence="6">
    <location>
        <begin position="495"/>
        <end position="504"/>
    </location>
</feature>
<dbReference type="Pfam" id="PF00569">
    <property type="entry name" value="ZZ"/>
    <property type="match status" value="1"/>
</dbReference>
<evidence type="ECO:0000313" key="9">
    <source>
        <dbReference type="EMBL" id="CAL8102269.1"/>
    </source>
</evidence>
<proteinExistence type="predicted"/>
<keyword evidence="1" id="KW-0479">Metal-binding</keyword>
<evidence type="ECO:0000256" key="1">
    <source>
        <dbReference type="ARBA" id="ARBA00022723"/>
    </source>
</evidence>
<dbReference type="Gene3D" id="3.30.60.90">
    <property type="match status" value="1"/>
</dbReference>
<feature type="compositionally biased region" description="Low complexity" evidence="6">
    <location>
        <begin position="63"/>
        <end position="77"/>
    </location>
</feature>
<evidence type="ECO:0000256" key="2">
    <source>
        <dbReference type="ARBA" id="ARBA00022771"/>
    </source>
</evidence>
<dbReference type="PANTHER" id="PTHR15090:SF0">
    <property type="entry name" value="SEQUESTOSOME-1"/>
    <property type="match status" value="1"/>
</dbReference>
<feature type="compositionally biased region" description="Gly residues" evidence="6">
    <location>
        <begin position="201"/>
        <end position="211"/>
    </location>
</feature>
<feature type="compositionally biased region" description="Polar residues" evidence="6">
    <location>
        <begin position="350"/>
        <end position="377"/>
    </location>
</feature>
<evidence type="ECO:0000256" key="6">
    <source>
        <dbReference type="SAM" id="MobiDB-lite"/>
    </source>
</evidence>
<feature type="compositionally biased region" description="Low complexity" evidence="6">
    <location>
        <begin position="23"/>
        <end position="43"/>
    </location>
</feature>
<dbReference type="Gene3D" id="1.10.8.10">
    <property type="entry name" value="DNA helicase RuvA subunit, C-terminal domain"/>
    <property type="match status" value="1"/>
</dbReference>
<organism evidence="9 10">
    <name type="scientific">Orchesella dallaii</name>
    <dbReference type="NCBI Taxonomy" id="48710"/>
    <lineage>
        <taxon>Eukaryota</taxon>
        <taxon>Metazoa</taxon>
        <taxon>Ecdysozoa</taxon>
        <taxon>Arthropoda</taxon>
        <taxon>Hexapoda</taxon>
        <taxon>Collembola</taxon>
        <taxon>Entomobryomorpha</taxon>
        <taxon>Entomobryoidea</taxon>
        <taxon>Orchesellidae</taxon>
        <taxon>Orchesellinae</taxon>
        <taxon>Orchesella</taxon>
    </lineage>
</organism>
<feature type="compositionally biased region" description="Low complexity" evidence="6">
    <location>
        <begin position="465"/>
        <end position="482"/>
    </location>
</feature>
<accession>A0ABP1QGK7</accession>
<dbReference type="Pfam" id="PF16577">
    <property type="entry name" value="UBA_5"/>
    <property type="match status" value="1"/>
</dbReference>
<evidence type="ECO:0000256" key="3">
    <source>
        <dbReference type="ARBA" id="ARBA00022833"/>
    </source>
</evidence>
<feature type="region of interest" description="Disordered" evidence="6">
    <location>
        <begin position="330"/>
        <end position="377"/>
    </location>
</feature>
<evidence type="ECO:0000256" key="5">
    <source>
        <dbReference type="PROSITE-ProRule" id="PRU00228"/>
    </source>
</evidence>
<evidence type="ECO:0000256" key="4">
    <source>
        <dbReference type="ARBA" id="ARBA00023242"/>
    </source>
</evidence>
<dbReference type="Proteomes" id="UP001642540">
    <property type="component" value="Unassembled WGS sequence"/>
</dbReference>
<dbReference type="InterPro" id="IPR052260">
    <property type="entry name" value="Autophagy_Rcpt_SigReg"/>
</dbReference>
<dbReference type="PROSITE" id="PS01357">
    <property type="entry name" value="ZF_ZZ_1"/>
    <property type="match status" value="1"/>
</dbReference>
<comment type="caution">
    <text evidence="9">The sequence shown here is derived from an EMBL/GenBank/DDBJ whole genome shotgun (WGS) entry which is preliminary data.</text>
</comment>
<dbReference type="InterPro" id="IPR015940">
    <property type="entry name" value="UBA"/>
</dbReference>
<dbReference type="PANTHER" id="PTHR15090">
    <property type="entry name" value="SEQUESTOSOME 1-RELATED"/>
    <property type="match status" value="1"/>
</dbReference>
<dbReference type="InterPro" id="IPR043145">
    <property type="entry name" value="Znf_ZZ_sf"/>
</dbReference>
<feature type="domain" description="UBA" evidence="7">
    <location>
        <begin position="576"/>
        <end position="621"/>
    </location>
</feature>
<evidence type="ECO:0008006" key="11">
    <source>
        <dbReference type="Google" id="ProtNLM"/>
    </source>
</evidence>
<keyword evidence="3" id="KW-0862">Zinc</keyword>
<dbReference type="InterPro" id="IPR009060">
    <property type="entry name" value="UBA-like_sf"/>
</dbReference>
<evidence type="ECO:0000313" key="10">
    <source>
        <dbReference type="Proteomes" id="UP001642540"/>
    </source>
</evidence>
<dbReference type="PROSITE" id="PS50135">
    <property type="entry name" value="ZF_ZZ_2"/>
    <property type="match status" value="1"/>
</dbReference>
<feature type="region of interest" description="Disordered" evidence="6">
    <location>
        <begin position="149"/>
        <end position="240"/>
    </location>
</feature>
<reference evidence="9 10" key="1">
    <citation type="submission" date="2024-08" db="EMBL/GenBank/DDBJ databases">
        <authorList>
            <person name="Cucini C."/>
            <person name="Frati F."/>
        </authorList>
    </citation>
    <scope>NUCLEOTIDE SEQUENCE [LARGE SCALE GENOMIC DNA]</scope>
</reference>
<dbReference type="SUPFAM" id="SSF46934">
    <property type="entry name" value="UBA-like"/>
    <property type="match status" value="1"/>
</dbReference>
<dbReference type="CDD" id="cd02340">
    <property type="entry name" value="ZZ_NBR1_like"/>
    <property type="match status" value="1"/>
</dbReference>
<dbReference type="InterPro" id="IPR000433">
    <property type="entry name" value="Znf_ZZ"/>
</dbReference>
<feature type="compositionally biased region" description="Low complexity" evidence="6">
    <location>
        <begin position="330"/>
        <end position="348"/>
    </location>
</feature>
<dbReference type="SMART" id="SM00291">
    <property type="entry name" value="ZnF_ZZ"/>
    <property type="match status" value="1"/>
</dbReference>
<protein>
    <recommendedName>
        <fullName evidence="11">Sequestosome-1</fullName>
    </recommendedName>
</protein>
<keyword evidence="2 5" id="KW-0863">Zinc-finger</keyword>
<feature type="compositionally biased region" description="Basic residues" evidence="6">
    <location>
        <begin position="157"/>
        <end position="180"/>
    </location>
</feature>
<feature type="compositionally biased region" description="Pro residues" evidence="6">
    <location>
        <begin position="183"/>
        <end position="192"/>
    </location>
</feature>
<dbReference type="EMBL" id="CAXLJM020000033">
    <property type="protein sequence ID" value="CAL8102269.1"/>
    <property type="molecule type" value="Genomic_DNA"/>
</dbReference>
<dbReference type="SUPFAM" id="SSF57850">
    <property type="entry name" value="RING/U-box"/>
    <property type="match status" value="1"/>
</dbReference>
<feature type="region of interest" description="Disordered" evidence="6">
    <location>
        <begin position="23"/>
        <end position="80"/>
    </location>
</feature>
<feature type="compositionally biased region" description="Polar residues" evidence="6">
    <location>
        <begin position="552"/>
        <end position="572"/>
    </location>
</feature>
<feature type="compositionally biased region" description="Basic residues" evidence="6">
    <location>
        <begin position="212"/>
        <end position="222"/>
    </location>
</feature>
<keyword evidence="10" id="KW-1185">Reference proteome</keyword>
<evidence type="ECO:0000259" key="7">
    <source>
        <dbReference type="PROSITE" id="PS50030"/>
    </source>
</evidence>
<feature type="region of interest" description="Disordered" evidence="6">
    <location>
        <begin position="548"/>
        <end position="572"/>
    </location>
</feature>
<keyword evidence="4" id="KW-0539">Nucleus</keyword>
<sequence>MDFGPFGFGVGPEHMQHLRTFMAQHQQTQQQQPQAQGQGSTQSGEGDASQRGNEQQQNPERPQGQSGNDSGDGQQQGEPPVLMHNAVHAGVVCDICNKEIKGFRYKCMQCPDFDLCSSCEHKGHHAGHVMMRISFPEQTRDAVRKYLSNCPPSPPLHGRHGHGHHGHGPHGHGPHGHGHGPHGPGPHGPGPHGPEEFPFVFGGGIGGGFGGGRRHCGRRSGHGGHNSGSDDERPATATGCPYNMGKKEFKKWSKWVKKAAAHQHRSAEAYARAAAAAGENGGASATAGAPAPPECPVDFQAVASQIQEFLNYFGIPVDVVELYDQYGNRGQTEGTQNQTSTSQGTGEQAQAPTGAQEGNSNGATTVPVASTQEQQPTNPAAVNLSENMQQMRIDESQNQNISGPQDESLLMDLDAENSGWTILSNSREQTPANNATAAPTVPVTASQQPSAPEGPAAVQGSPQVTPTGSMNSNNGNGNTTTPFASMGSNASNGKPATTPSAPAYPSGLPNIPLYPVLNPPQIQQILQGVSSAVNSVVRSLPIVTEPRGPVGTNVTNATNGQVPATGTETSDGQDVQLDARCMKTLNQLLAMGFSNEGGYLTRLVIAKNGDLEAVLSSLFPN</sequence>
<dbReference type="InterPro" id="IPR033741">
    <property type="entry name" value="SQSTM_UBA"/>
</dbReference>
<name>A0ABP1QGK7_9HEXA</name>